<comment type="caution">
    <text evidence="1">The sequence shown here is derived from an EMBL/GenBank/DDBJ whole genome shotgun (WGS) entry which is preliminary data.</text>
</comment>
<sequence>MDELHDYGLVVAAVCFGLTPENILDHWEKIGITVAQEISPGVTVVYKRESLEARRRIGTLAVIIYLFERLRDLGIGISSLPDPVKEWVKFSITTLRIKPSSVPSFIEKYECLPNDKPNDGIKLYLEITPETTKDDIIRTWPQIEWHQYKLWGKQRNKPRIWRNYERDLFLWQKVNIDGLAHEKAYADWLDKNPNKYKTKDTSTIIKAVEKVEKLSRSTRF</sequence>
<evidence type="ECO:0000313" key="1">
    <source>
        <dbReference type="EMBL" id="GAG88550.1"/>
    </source>
</evidence>
<name>X1B0V1_9ZZZZ</name>
<gene>
    <name evidence="1" type="ORF">S01H4_32508</name>
</gene>
<dbReference type="AlphaFoldDB" id="X1B0V1"/>
<dbReference type="EMBL" id="BART01017004">
    <property type="protein sequence ID" value="GAG88550.1"/>
    <property type="molecule type" value="Genomic_DNA"/>
</dbReference>
<protein>
    <submittedName>
        <fullName evidence="1">Uncharacterized protein</fullName>
    </submittedName>
</protein>
<accession>X1B0V1</accession>
<organism evidence="1">
    <name type="scientific">marine sediment metagenome</name>
    <dbReference type="NCBI Taxonomy" id="412755"/>
    <lineage>
        <taxon>unclassified sequences</taxon>
        <taxon>metagenomes</taxon>
        <taxon>ecological metagenomes</taxon>
    </lineage>
</organism>
<proteinExistence type="predicted"/>
<reference evidence="1" key="1">
    <citation type="journal article" date="2014" name="Front. Microbiol.">
        <title>High frequency of phylogenetically diverse reductive dehalogenase-homologous genes in deep subseafloor sedimentary metagenomes.</title>
        <authorList>
            <person name="Kawai M."/>
            <person name="Futagami T."/>
            <person name="Toyoda A."/>
            <person name="Takaki Y."/>
            <person name="Nishi S."/>
            <person name="Hori S."/>
            <person name="Arai W."/>
            <person name="Tsubouchi T."/>
            <person name="Morono Y."/>
            <person name="Uchiyama I."/>
            <person name="Ito T."/>
            <person name="Fujiyama A."/>
            <person name="Inagaki F."/>
            <person name="Takami H."/>
        </authorList>
    </citation>
    <scope>NUCLEOTIDE SEQUENCE</scope>
    <source>
        <strain evidence="1">Expedition CK06-06</strain>
    </source>
</reference>